<evidence type="ECO:0000313" key="2">
    <source>
        <dbReference type="Proteomes" id="UP001500748"/>
    </source>
</evidence>
<gene>
    <name evidence="1" type="ORF">GCM10022423_29370</name>
</gene>
<accession>A0ABP7GQ96</accession>
<evidence type="ECO:0000313" key="1">
    <source>
        <dbReference type="EMBL" id="GAA3773068.1"/>
    </source>
</evidence>
<organism evidence="1 2">
    <name type="scientific">Flavobacterium ginsengiterrae</name>
    <dbReference type="NCBI Taxonomy" id="871695"/>
    <lineage>
        <taxon>Bacteria</taxon>
        <taxon>Pseudomonadati</taxon>
        <taxon>Bacteroidota</taxon>
        <taxon>Flavobacteriia</taxon>
        <taxon>Flavobacteriales</taxon>
        <taxon>Flavobacteriaceae</taxon>
        <taxon>Flavobacterium</taxon>
    </lineage>
</organism>
<name>A0ABP7GQ96_9FLAO</name>
<dbReference type="RefSeq" id="WP_345145387.1">
    <property type="nucleotide sequence ID" value="NZ_BAABDU010000004.1"/>
</dbReference>
<protein>
    <submittedName>
        <fullName evidence="1">Uncharacterized protein</fullName>
    </submittedName>
</protein>
<dbReference type="Proteomes" id="UP001500748">
    <property type="component" value="Unassembled WGS sequence"/>
</dbReference>
<reference evidence="2" key="1">
    <citation type="journal article" date="2019" name="Int. J. Syst. Evol. Microbiol.">
        <title>The Global Catalogue of Microorganisms (GCM) 10K type strain sequencing project: providing services to taxonomists for standard genome sequencing and annotation.</title>
        <authorList>
            <consortium name="The Broad Institute Genomics Platform"/>
            <consortium name="The Broad Institute Genome Sequencing Center for Infectious Disease"/>
            <person name="Wu L."/>
            <person name="Ma J."/>
        </authorList>
    </citation>
    <scope>NUCLEOTIDE SEQUENCE [LARGE SCALE GENOMIC DNA]</scope>
    <source>
        <strain evidence="2">JCM 17337</strain>
    </source>
</reference>
<keyword evidence="2" id="KW-1185">Reference proteome</keyword>
<dbReference type="EMBL" id="BAABDU010000004">
    <property type="protein sequence ID" value="GAA3773068.1"/>
    <property type="molecule type" value="Genomic_DNA"/>
</dbReference>
<proteinExistence type="predicted"/>
<comment type="caution">
    <text evidence="1">The sequence shown here is derived from an EMBL/GenBank/DDBJ whole genome shotgun (WGS) entry which is preliminary data.</text>
</comment>
<sequence length="85" mass="9783">MNKTIKIPYTENIDQIYKFGLEQSKQFNGKFSGNTSSGLFDFQSPIGRFSGSYQVTKNTIDIIFSKKPFFISFSLIESFLKSYIK</sequence>